<reference evidence="1 2" key="1">
    <citation type="submission" date="2021-06" db="EMBL/GenBank/DDBJ databases">
        <title>Caerostris darwini draft genome.</title>
        <authorList>
            <person name="Kono N."/>
            <person name="Arakawa K."/>
        </authorList>
    </citation>
    <scope>NUCLEOTIDE SEQUENCE [LARGE SCALE GENOMIC DNA]</scope>
</reference>
<organism evidence="1 2">
    <name type="scientific">Caerostris darwini</name>
    <dbReference type="NCBI Taxonomy" id="1538125"/>
    <lineage>
        <taxon>Eukaryota</taxon>
        <taxon>Metazoa</taxon>
        <taxon>Ecdysozoa</taxon>
        <taxon>Arthropoda</taxon>
        <taxon>Chelicerata</taxon>
        <taxon>Arachnida</taxon>
        <taxon>Araneae</taxon>
        <taxon>Araneomorphae</taxon>
        <taxon>Entelegynae</taxon>
        <taxon>Araneoidea</taxon>
        <taxon>Araneidae</taxon>
        <taxon>Caerostris</taxon>
    </lineage>
</organism>
<accession>A0AAV4NHU1</accession>
<evidence type="ECO:0000313" key="2">
    <source>
        <dbReference type="Proteomes" id="UP001054837"/>
    </source>
</evidence>
<sequence>MQEVGICVQIYRSHLQHSAIRCFWLHLPGFERDLPVNVFEIVPDILKTTFPEATSPTQIHSAAFPRKCSISSGRGTSEIGFRYIVRDFRFK</sequence>
<evidence type="ECO:0000313" key="1">
    <source>
        <dbReference type="EMBL" id="GIX84377.1"/>
    </source>
</evidence>
<comment type="caution">
    <text evidence="1">The sequence shown here is derived from an EMBL/GenBank/DDBJ whole genome shotgun (WGS) entry which is preliminary data.</text>
</comment>
<protein>
    <submittedName>
        <fullName evidence="1">Uncharacterized protein</fullName>
    </submittedName>
</protein>
<name>A0AAV4NHU1_9ARAC</name>
<proteinExistence type="predicted"/>
<dbReference type="EMBL" id="BPLQ01001712">
    <property type="protein sequence ID" value="GIX84377.1"/>
    <property type="molecule type" value="Genomic_DNA"/>
</dbReference>
<gene>
    <name evidence="1" type="ORF">CDAR_71641</name>
</gene>
<dbReference type="AlphaFoldDB" id="A0AAV4NHU1"/>
<keyword evidence="2" id="KW-1185">Reference proteome</keyword>
<dbReference type="Proteomes" id="UP001054837">
    <property type="component" value="Unassembled WGS sequence"/>
</dbReference>